<feature type="transmembrane region" description="Helical" evidence="6">
    <location>
        <begin position="56"/>
        <end position="76"/>
    </location>
</feature>
<name>A0A1M6NTD0_9BACT</name>
<protein>
    <recommendedName>
        <fullName evidence="9">Lysylphosphatidylglycerol synthase TM region</fullName>
    </recommendedName>
</protein>
<evidence type="ECO:0000256" key="2">
    <source>
        <dbReference type="ARBA" id="ARBA00022475"/>
    </source>
</evidence>
<feature type="transmembrane region" description="Helical" evidence="6">
    <location>
        <begin position="142"/>
        <end position="160"/>
    </location>
</feature>
<organism evidence="7 8">
    <name type="scientific">Hymenobacter psychrotolerans DSM 18569</name>
    <dbReference type="NCBI Taxonomy" id="1121959"/>
    <lineage>
        <taxon>Bacteria</taxon>
        <taxon>Pseudomonadati</taxon>
        <taxon>Bacteroidota</taxon>
        <taxon>Cytophagia</taxon>
        <taxon>Cytophagales</taxon>
        <taxon>Hymenobacteraceae</taxon>
        <taxon>Hymenobacter</taxon>
    </lineage>
</organism>
<dbReference type="AlphaFoldDB" id="A0A1M6NTD0"/>
<keyword evidence="5 6" id="KW-0472">Membrane</keyword>
<dbReference type="PANTHER" id="PTHR37693:SF1">
    <property type="entry name" value="INTEGRAL MEMBRANE PROTEIN"/>
    <property type="match status" value="1"/>
</dbReference>
<feature type="transmembrane region" description="Helical" evidence="6">
    <location>
        <begin position="97"/>
        <end position="119"/>
    </location>
</feature>
<feature type="transmembrane region" description="Helical" evidence="6">
    <location>
        <begin position="25"/>
        <end position="44"/>
    </location>
</feature>
<comment type="subcellular location">
    <subcellularLocation>
        <location evidence="1">Cell membrane</location>
        <topology evidence="1">Multi-pass membrane protein</topology>
    </subcellularLocation>
</comment>
<keyword evidence="3 6" id="KW-0812">Transmembrane</keyword>
<dbReference type="GO" id="GO:0005886">
    <property type="term" value="C:plasma membrane"/>
    <property type="evidence" value="ECO:0007669"/>
    <property type="project" value="UniProtKB-SubCell"/>
</dbReference>
<evidence type="ECO:0000256" key="6">
    <source>
        <dbReference type="SAM" id="Phobius"/>
    </source>
</evidence>
<evidence type="ECO:0000256" key="1">
    <source>
        <dbReference type="ARBA" id="ARBA00004651"/>
    </source>
</evidence>
<reference evidence="8" key="1">
    <citation type="submission" date="2016-11" db="EMBL/GenBank/DDBJ databases">
        <authorList>
            <person name="Varghese N."/>
            <person name="Submissions S."/>
        </authorList>
    </citation>
    <scope>NUCLEOTIDE SEQUENCE [LARGE SCALE GENOMIC DNA]</scope>
    <source>
        <strain evidence="8">DSM 18569</strain>
    </source>
</reference>
<dbReference type="RefSeq" id="WP_073280651.1">
    <property type="nucleotide sequence ID" value="NZ_FRAS01000001.1"/>
</dbReference>
<keyword evidence="4 6" id="KW-1133">Transmembrane helix</keyword>
<sequence length="363" mass="40682">MPQPIPADEQAQDQQLLDRLRPSRIVLPVLIGLSVVGFMFWRSYKPGDLAPLANAKPLWLVLMVLILLARDAGYVYRIRYLTEKVLSWRASLDVIMLWEFSSCVLPSAVGGTAVAPVLLHKEGIPLGKSVAYIMATAMLDNLYYVLAVPLVVLIGGDALYPHEALQGGLIATLRIGFVLSYVFVTVYAGLMMYAIFINPQSVKRLLVRLFSVRVLRRWRNKAYKLGNELILASGQLRGNGLVYWLRASLSTAFVWTARYLVIGCLIAAFIDVTWPEFWLIFGRNLTYKVILLIAVTPGGAGIAEGAFPTFFGKFIGTPTMTNFMVLLYRILTYYLYLVLGAIFLPRWVTRIFGKREAQKVMSS</sequence>
<accession>A0A1M6NTD0</accession>
<feature type="transmembrane region" description="Helical" evidence="6">
    <location>
        <begin position="323"/>
        <end position="344"/>
    </location>
</feature>
<evidence type="ECO:0000256" key="4">
    <source>
        <dbReference type="ARBA" id="ARBA00022989"/>
    </source>
</evidence>
<evidence type="ECO:0000256" key="3">
    <source>
        <dbReference type="ARBA" id="ARBA00022692"/>
    </source>
</evidence>
<feature type="transmembrane region" description="Helical" evidence="6">
    <location>
        <begin position="172"/>
        <end position="196"/>
    </location>
</feature>
<dbReference type="EMBL" id="FRAS01000001">
    <property type="protein sequence ID" value="SHJ98842.1"/>
    <property type="molecule type" value="Genomic_DNA"/>
</dbReference>
<dbReference type="STRING" id="1121959.SAMN02746009_00005"/>
<proteinExistence type="predicted"/>
<dbReference type="Pfam" id="PF03706">
    <property type="entry name" value="LPG_synthase_TM"/>
    <property type="match status" value="1"/>
</dbReference>
<dbReference type="PANTHER" id="PTHR37693">
    <property type="entry name" value="PHOSPHATIDYLGLYCEROL LYSYLTRANSFERASE"/>
    <property type="match status" value="1"/>
</dbReference>
<evidence type="ECO:0000313" key="7">
    <source>
        <dbReference type="EMBL" id="SHJ98842.1"/>
    </source>
</evidence>
<evidence type="ECO:0000313" key="8">
    <source>
        <dbReference type="Proteomes" id="UP000183947"/>
    </source>
</evidence>
<evidence type="ECO:0008006" key="9">
    <source>
        <dbReference type="Google" id="ProtNLM"/>
    </source>
</evidence>
<keyword evidence="2" id="KW-1003">Cell membrane</keyword>
<dbReference type="NCBIfam" id="TIGR00374">
    <property type="entry name" value="flippase-like domain"/>
    <property type="match status" value="1"/>
</dbReference>
<gene>
    <name evidence="7" type="ORF">SAMN02746009_00005</name>
</gene>
<dbReference type="Proteomes" id="UP000183947">
    <property type="component" value="Unassembled WGS sequence"/>
</dbReference>
<dbReference type="OrthoDB" id="1493331at2"/>
<dbReference type="InterPro" id="IPR022791">
    <property type="entry name" value="L-PG_synthase/AglD"/>
</dbReference>
<keyword evidence="8" id="KW-1185">Reference proteome</keyword>
<feature type="transmembrane region" description="Helical" evidence="6">
    <location>
        <begin position="252"/>
        <end position="273"/>
    </location>
</feature>
<feature type="transmembrane region" description="Helical" evidence="6">
    <location>
        <begin position="285"/>
        <end position="303"/>
    </location>
</feature>
<evidence type="ECO:0000256" key="5">
    <source>
        <dbReference type="ARBA" id="ARBA00023136"/>
    </source>
</evidence>